<dbReference type="Pfam" id="PF13456">
    <property type="entry name" value="RVT_3"/>
    <property type="match status" value="1"/>
</dbReference>
<evidence type="ECO:0000259" key="1">
    <source>
        <dbReference type="Pfam" id="PF13456"/>
    </source>
</evidence>
<keyword evidence="3" id="KW-1185">Reference proteome</keyword>
<dbReference type="InterPro" id="IPR002156">
    <property type="entry name" value="RNaseH_domain"/>
</dbReference>
<evidence type="ECO:0000313" key="2">
    <source>
        <dbReference type="EMBL" id="CAL0299454.1"/>
    </source>
</evidence>
<dbReference type="AlphaFoldDB" id="A0AAV1VR46"/>
<dbReference type="GO" id="GO:0004523">
    <property type="term" value="F:RNA-DNA hybrid ribonuclease activity"/>
    <property type="evidence" value="ECO:0007669"/>
    <property type="project" value="InterPro"/>
</dbReference>
<feature type="domain" description="RNase H type-1" evidence="1">
    <location>
        <begin position="38"/>
        <end position="99"/>
    </location>
</feature>
<reference evidence="2 3" key="1">
    <citation type="submission" date="2024-03" db="EMBL/GenBank/DDBJ databases">
        <authorList>
            <person name="Martinez-Hernandez J."/>
        </authorList>
    </citation>
    <scope>NUCLEOTIDE SEQUENCE [LARGE SCALE GENOMIC DNA]</scope>
</reference>
<dbReference type="Proteomes" id="UP001497480">
    <property type="component" value="Unassembled WGS sequence"/>
</dbReference>
<gene>
    <name evidence="2" type="ORF">LLUT_LOCUS514</name>
</gene>
<sequence>MGGGGALRGNLGNWLSRFSANFGVGSPILAELLAMEQDVALESECLEVIQIVSDQIPIIIAPILTVVNNIISWLTLPWVVTVSFVFREANMVADFMAQNGSHSPNELKLWEFPLPACHSLVLLDLTISV</sequence>
<dbReference type="GO" id="GO:0003676">
    <property type="term" value="F:nucleic acid binding"/>
    <property type="evidence" value="ECO:0007669"/>
    <property type="project" value="InterPro"/>
</dbReference>
<comment type="caution">
    <text evidence="2">The sequence shown here is derived from an EMBL/GenBank/DDBJ whole genome shotgun (WGS) entry which is preliminary data.</text>
</comment>
<name>A0AAV1VR46_LUPLU</name>
<dbReference type="PANTHER" id="PTHR47723">
    <property type="entry name" value="OS05G0353850 PROTEIN"/>
    <property type="match status" value="1"/>
</dbReference>
<dbReference type="EMBL" id="CAXHTB010000001">
    <property type="protein sequence ID" value="CAL0299454.1"/>
    <property type="molecule type" value="Genomic_DNA"/>
</dbReference>
<organism evidence="2 3">
    <name type="scientific">Lupinus luteus</name>
    <name type="common">European yellow lupine</name>
    <dbReference type="NCBI Taxonomy" id="3873"/>
    <lineage>
        <taxon>Eukaryota</taxon>
        <taxon>Viridiplantae</taxon>
        <taxon>Streptophyta</taxon>
        <taxon>Embryophyta</taxon>
        <taxon>Tracheophyta</taxon>
        <taxon>Spermatophyta</taxon>
        <taxon>Magnoliopsida</taxon>
        <taxon>eudicotyledons</taxon>
        <taxon>Gunneridae</taxon>
        <taxon>Pentapetalae</taxon>
        <taxon>rosids</taxon>
        <taxon>fabids</taxon>
        <taxon>Fabales</taxon>
        <taxon>Fabaceae</taxon>
        <taxon>Papilionoideae</taxon>
        <taxon>50 kb inversion clade</taxon>
        <taxon>genistoids sensu lato</taxon>
        <taxon>core genistoids</taxon>
        <taxon>Genisteae</taxon>
        <taxon>Lupinus</taxon>
    </lineage>
</organism>
<dbReference type="InterPro" id="IPR044730">
    <property type="entry name" value="RNase_H-like_dom_plant"/>
</dbReference>
<proteinExistence type="predicted"/>
<protein>
    <recommendedName>
        <fullName evidence="1">RNase H type-1 domain-containing protein</fullName>
    </recommendedName>
</protein>
<evidence type="ECO:0000313" key="3">
    <source>
        <dbReference type="Proteomes" id="UP001497480"/>
    </source>
</evidence>
<dbReference type="InterPro" id="IPR053151">
    <property type="entry name" value="RNase_H-like"/>
</dbReference>
<dbReference type="PANTHER" id="PTHR47723:SF19">
    <property type="entry name" value="POLYNUCLEOTIDYL TRANSFERASE, RIBONUCLEASE H-LIKE SUPERFAMILY PROTEIN"/>
    <property type="match status" value="1"/>
</dbReference>
<accession>A0AAV1VR46</accession>
<dbReference type="CDD" id="cd06222">
    <property type="entry name" value="RNase_H_like"/>
    <property type="match status" value="1"/>
</dbReference>